<proteinExistence type="inferred from homology"/>
<dbReference type="SUPFAM" id="SSF52540">
    <property type="entry name" value="P-loop containing nucleoside triphosphate hydrolases"/>
    <property type="match status" value="1"/>
</dbReference>
<evidence type="ECO:0000259" key="5">
    <source>
        <dbReference type="SMART" id="SM00382"/>
    </source>
</evidence>
<dbReference type="InterPro" id="IPR003959">
    <property type="entry name" value="ATPase_AAA_core"/>
</dbReference>
<dbReference type="InterPro" id="IPR003960">
    <property type="entry name" value="ATPase_AAA_CS"/>
</dbReference>
<dbReference type="PANTHER" id="PTHR23077">
    <property type="entry name" value="AAA-FAMILY ATPASE"/>
    <property type="match status" value="1"/>
</dbReference>
<dbReference type="GO" id="GO:0016887">
    <property type="term" value="F:ATP hydrolysis activity"/>
    <property type="evidence" value="ECO:0007669"/>
    <property type="project" value="InterPro"/>
</dbReference>
<protein>
    <recommendedName>
        <fullName evidence="5">AAA+ ATPase domain-containing protein</fullName>
    </recommendedName>
</protein>
<evidence type="ECO:0000256" key="2">
    <source>
        <dbReference type="ARBA" id="ARBA00022840"/>
    </source>
</evidence>
<keyword evidence="2 3" id="KW-0067">ATP-binding</keyword>
<organism evidence="6 7">
    <name type="scientific">Balaenoptera physalus</name>
    <name type="common">Fin whale</name>
    <name type="synonym">Balaena physalus</name>
    <dbReference type="NCBI Taxonomy" id="9770"/>
    <lineage>
        <taxon>Eukaryota</taxon>
        <taxon>Metazoa</taxon>
        <taxon>Chordata</taxon>
        <taxon>Craniata</taxon>
        <taxon>Vertebrata</taxon>
        <taxon>Euteleostomi</taxon>
        <taxon>Mammalia</taxon>
        <taxon>Eutheria</taxon>
        <taxon>Laurasiatheria</taxon>
        <taxon>Artiodactyla</taxon>
        <taxon>Whippomorpha</taxon>
        <taxon>Cetacea</taxon>
        <taxon>Mysticeti</taxon>
        <taxon>Balaenopteridae</taxon>
        <taxon>Balaenoptera</taxon>
    </lineage>
</organism>
<dbReference type="AlphaFoldDB" id="A0A6A1Q6W0"/>
<dbReference type="PANTHER" id="PTHR23077:SF27">
    <property type="entry name" value="ATPASE FAMILY GENE 2 PROTEIN HOMOLOG A"/>
    <property type="match status" value="1"/>
</dbReference>
<dbReference type="Gene3D" id="3.40.50.300">
    <property type="entry name" value="P-loop containing nucleotide triphosphate hydrolases"/>
    <property type="match status" value="1"/>
</dbReference>
<dbReference type="InterPro" id="IPR003593">
    <property type="entry name" value="AAA+_ATPase"/>
</dbReference>
<dbReference type="InterPro" id="IPR027417">
    <property type="entry name" value="P-loop_NTPase"/>
</dbReference>
<feature type="compositionally biased region" description="Basic residues" evidence="4">
    <location>
        <begin position="1"/>
        <end position="10"/>
    </location>
</feature>
<dbReference type="GO" id="GO:0005524">
    <property type="term" value="F:ATP binding"/>
    <property type="evidence" value="ECO:0007669"/>
    <property type="project" value="UniProtKB-KW"/>
</dbReference>
<evidence type="ECO:0000256" key="1">
    <source>
        <dbReference type="ARBA" id="ARBA00022741"/>
    </source>
</evidence>
<dbReference type="EMBL" id="SGJD01000811">
    <property type="protein sequence ID" value="KAB0403420.1"/>
    <property type="molecule type" value="Genomic_DNA"/>
</dbReference>
<evidence type="ECO:0000256" key="4">
    <source>
        <dbReference type="SAM" id="MobiDB-lite"/>
    </source>
</evidence>
<comment type="caution">
    <text evidence="6">The sequence shown here is derived from an EMBL/GenBank/DDBJ whole genome shotgun (WGS) entry which is preliminary data.</text>
</comment>
<comment type="similarity">
    <text evidence="3">Belongs to the AAA ATPase family.</text>
</comment>
<evidence type="ECO:0000313" key="6">
    <source>
        <dbReference type="EMBL" id="KAB0403420.1"/>
    </source>
</evidence>
<dbReference type="Proteomes" id="UP000437017">
    <property type="component" value="Unassembled WGS sequence"/>
</dbReference>
<evidence type="ECO:0000313" key="7">
    <source>
        <dbReference type="Proteomes" id="UP000437017"/>
    </source>
</evidence>
<dbReference type="CDD" id="cd19503">
    <property type="entry name" value="RecA-like_CDC48_NLV2_r1-like"/>
    <property type="match status" value="1"/>
</dbReference>
<evidence type="ECO:0000256" key="3">
    <source>
        <dbReference type="RuleBase" id="RU003651"/>
    </source>
</evidence>
<keyword evidence="7" id="KW-1185">Reference proteome</keyword>
<gene>
    <name evidence="6" type="ORF">E2I00_004443</name>
</gene>
<dbReference type="Pfam" id="PF17862">
    <property type="entry name" value="AAA_lid_3"/>
    <property type="match status" value="1"/>
</dbReference>
<dbReference type="Pfam" id="PF00004">
    <property type="entry name" value="AAA"/>
    <property type="match status" value="1"/>
</dbReference>
<reference evidence="6 7" key="1">
    <citation type="journal article" date="2019" name="PLoS ONE">
        <title>Genomic analyses reveal an absence of contemporary introgressive admixture between fin whales and blue whales, despite known hybrids.</title>
        <authorList>
            <person name="Westbury M.V."/>
            <person name="Petersen B."/>
            <person name="Lorenzen E.D."/>
        </authorList>
    </citation>
    <scope>NUCLEOTIDE SEQUENCE [LARGE SCALE GENOMIC DNA]</scope>
    <source>
        <strain evidence="6">FinWhale-01</strain>
    </source>
</reference>
<accession>A0A6A1Q6W0</accession>
<keyword evidence="1 3" id="KW-0547">Nucleotide-binding</keyword>
<feature type="domain" description="AAA+ ATPase" evidence="5">
    <location>
        <begin position="343"/>
        <end position="482"/>
    </location>
</feature>
<dbReference type="PROSITE" id="PS00674">
    <property type="entry name" value="AAA"/>
    <property type="match status" value="1"/>
</dbReference>
<dbReference type="Gene3D" id="1.10.8.60">
    <property type="match status" value="1"/>
</dbReference>
<dbReference type="InterPro" id="IPR041569">
    <property type="entry name" value="AAA_lid_3"/>
</dbReference>
<dbReference type="FunFam" id="3.40.50.300:FF:000012">
    <property type="entry name" value="Transitional endoplasmic reticulum ATPase"/>
    <property type="match status" value="1"/>
</dbReference>
<dbReference type="SMART" id="SM00382">
    <property type="entry name" value="AAA"/>
    <property type="match status" value="1"/>
</dbReference>
<feature type="region of interest" description="Disordered" evidence="4">
    <location>
        <begin position="1"/>
        <end position="20"/>
    </location>
</feature>
<dbReference type="OrthoDB" id="27435at2759"/>
<sequence length="534" mass="57430">MSSKKNRKRLNQSAGNGSPSASAASFSAEATASAVAAGTLVVINFLEKDNKVPKAFQNSLVQLGLNTMKSANICIGRPVLLTSLDGKQEFLVYLMLIFISPTLHSDKNADINEEQLTSCLLRKLDGKIVLPGNFLYCTFYGRPCKLQVLRVKGADGAMLRRAQNDSDAVAWGMASKPSSTEASTLDMSLQLSQLSLEVPPNPASSSTPYKPGDGRMINKAGGVSSGVTQSPGNGSGLGLEAVTGLEHRSQSAREGNEQPVNEERLLKSPSVGAQCNTDTFYFISSTTRVNFTKIRTNSKDQGNQLKVTYDMIGGLNSQLKGIREIIELPLKQPELFKSYGIPPPRGVLLYGPPGTGKTMIARAVANEVGAYVSVINGPEIISKFYGETEARLRQIFAEATLRHPSIIFIDELDALCPKREGAQNEVEKRVVASLLTLMDGIGSEGSEGQVLVLGATNRPHALDAALRRPGRFDKEIEIGVPNAQDRLDILQKLLLRVPHLLTEAELLQLANNAHGYVGADLKALCNEAGESDLL</sequence>
<name>A0A6A1Q6W0_BALPH</name>
<dbReference type="InterPro" id="IPR050168">
    <property type="entry name" value="AAA_ATPase_domain"/>
</dbReference>
<dbReference type="GO" id="GO:0005737">
    <property type="term" value="C:cytoplasm"/>
    <property type="evidence" value="ECO:0007669"/>
    <property type="project" value="TreeGrafter"/>
</dbReference>